<keyword evidence="1" id="KW-0472">Membrane</keyword>
<sequence>MDTVSALSFGIAPLIHYDTTLGPNDHRPRKDLFLEPAFACPIVVLIALARVNAHRASRLMNQDATSAHGLEECEAAVRKWKAPVDYNDQPSRLSLAWQSRRLGGKQP</sequence>
<evidence type="ECO:0000313" key="2">
    <source>
        <dbReference type="EMBL" id="QRW25000.1"/>
    </source>
</evidence>
<evidence type="ECO:0000256" key="1">
    <source>
        <dbReference type="SAM" id="Phobius"/>
    </source>
</evidence>
<dbReference type="GeneID" id="67029228"/>
<dbReference type="RefSeq" id="XP_043185237.1">
    <property type="nucleotide sequence ID" value="XM_043326765.1"/>
</dbReference>
<organism evidence="2 3">
    <name type="scientific">Rhizoctonia solani</name>
    <dbReference type="NCBI Taxonomy" id="456999"/>
    <lineage>
        <taxon>Eukaryota</taxon>
        <taxon>Fungi</taxon>
        <taxon>Dikarya</taxon>
        <taxon>Basidiomycota</taxon>
        <taxon>Agaricomycotina</taxon>
        <taxon>Agaricomycetes</taxon>
        <taxon>Cantharellales</taxon>
        <taxon>Ceratobasidiaceae</taxon>
        <taxon>Rhizoctonia</taxon>
    </lineage>
</organism>
<dbReference type="EMBL" id="CP059670">
    <property type="protein sequence ID" value="QRW25000.1"/>
    <property type="molecule type" value="Genomic_DNA"/>
</dbReference>
<evidence type="ECO:0000313" key="3">
    <source>
        <dbReference type="Proteomes" id="UP000650533"/>
    </source>
</evidence>
<feature type="transmembrane region" description="Helical" evidence="1">
    <location>
        <begin position="32"/>
        <end position="51"/>
    </location>
</feature>
<keyword evidence="1" id="KW-1133">Transmembrane helix</keyword>
<dbReference type="AlphaFoldDB" id="A0A8H8P4C2"/>
<protein>
    <submittedName>
        <fullName evidence="2">Fungal Zn(2)-Cys(6) binuclear cluster domain</fullName>
    </submittedName>
</protein>
<dbReference type="KEGG" id="rsx:RhiXN_06949"/>
<name>A0A8H8P4C2_9AGAM</name>
<accession>A0A8H8P4C2</accession>
<proteinExistence type="predicted"/>
<reference evidence="2" key="1">
    <citation type="submission" date="2020-05" db="EMBL/GenBank/DDBJ databases">
        <title>Evolutionary and genomic comparisons of hybrid uninucleate and nonhybrid Rhizoctonia fungi.</title>
        <authorList>
            <person name="Li C."/>
            <person name="Chen X."/>
        </authorList>
    </citation>
    <scope>NUCLEOTIDE SEQUENCE</scope>
    <source>
        <strain evidence="2">AG-1 IA</strain>
    </source>
</reference>
<keyword evidence="1" id="KW-0812">Transmembrane</keyword>
<dbReference type="Proteomes" id="UP000650533">
    <property type="component" value="Chromosome 13"/>
</dbReference>
<gene>
    <name evidence="2" type="ORF">RhiXN_06949</name>
</gene>